<dbReference type="SUPFAM" id="SSF51905">
    <property type="entry name" value="FAD/NAD(P)-binding domain"/>
    <property type="match status" value="1"/>
</dbReference>
<protein>
    <submittedName>
        <fullName evidence="1">2-polyprenyl-6-methoxyphenol hydroxylase-like FAD-dependent oxidoreductase</fullName>
    </submittedName>
</protein>
<dbReference type="EMBL" id="JAGGMR010000001">
    <property type="protein sequence ID" value="MBP2193160.1"/>
    <property type="molecule type" value="Genomic_DNA"/>
</dbReference>
<dbReference type="InterPro" id="IPR050407">
    <property type="entry name" value="Geranylgeranyl_reductase"/>
</dbReference>
<gene>
    <name evidence="1" type="ORF">BJ987_006061</name>
</gene>
<dbReference type="PANTHER" id="PTHR42685">
    <property type="entry name" value="GERANYLGERANYL DIPHOSPHATE REDUCTASE"/>
    <property type="match status" value="1"/>
</dbReference>
<evidence type="ECO:0000313" key="2">
    <source>
        <dbReference type="Proteomes" id="UP001519325"/>
    </source>
</evidence>
<dbReference type="Pfam" id="PF12831">
    <property type="entry name" value="FAD_oxidored"/>
    <property type="match status" value="1"/>
</dbReference>
<keyword evidence="2" id="KW-1185">Reference proteome</keyword>
<dbReference type="RefSeq" id="WP_209896453.1">
    <property type="nucleotide sequence ID" value="NZ_JAGGMR010000001.1"/>
</dbReference>
<comment type="caution">
    <text evidence="1">The sequence shown here is derived from an EMBL/GenBank/DDBJ whole genome shotgun (WGS) entry which is preliminary data.</text>
</comment>
<reference evidence="1 2" key="1">
    <citation type="submission" date="2021-03" db="EMBL/GenBank/DDBJ databases">
        <title>Sequencing the genomes of 1000 actinobacteria strains.</title>
        <authorList>
            <person name="Klenk H.-P."/>
        </authorList>
    </citation>
    <scope>NUCLEOTIDE SEQUENCE [LARGE SCALE GENOMIC DNA]</scope>
    <source>
        <strain evidence="1 2">DSM 45516</strain>
    </source>
</reference>
<dbReference type="Proteomes" id="UP001519325">
    <property type="component" value="Unassembled WGS sequence"/>
</dbReference>
<proteinExistence type="predicted"/>
<accession>A0ABS4QPT9</accession>
<dbReference type="PRINTS" id="PR00420">
    <property type="entry name" value="RNGMNOXGNASE"/>
</dbReference>
<name>A0ABS4QPT9_9NOCA</name>
<dbReference type="PANTHER" id="PTHR42685:SF22">
    <property type="entry name" value="CONDITIONED MEDIUM FACTOR RECEPTOR 1"/>
    <property type="match status" value="1"/>
</dbReference>
<organism evidence="1 2">
    <name type="scientific">Nocardia goodfellowii</name>
    <dbReference type="NCBI Taxonomy" id="882446"/>
    <lineage>
        <taxon>Bacteria</taxon>
        <taxon>Bacillati</taxon>
        <taxon>Actinomycetota</taxon>
        <taxon>Actinomycetes</taxon>
        <taxon>Mycobacteriales</taxon>
        <taxon>Nocardiaceae</taxon>
        <taxon>Nocardia</taxon>
    </lineage>
</organism>
<dbReference type="Gene3D" id="3.50.50.60">
    <property type="entry name" value="FAD/NAD(P)-binding domain"/>
    <property type="match status" value="1"/>
</dbReference>
<sequence>MRTTETGRPVHAVVLGGGPTGLTAALLLARDGHRVTLLDRDNGAPAGEPEHAWEQWRRTGVNQFRHPHILMPGAYRLLTRELPEAVAELRRSGARSHNMLDGAFDLPAIGGRLDGDDRFDTLAARRPVIEAALEKVAAHSGIAIRRDTAVTGFMTEGAAGLPRITGVTTAHGETIAADLVIDALGRNSPVGALLAAAGAAAPALHKHEAGFLAYSRYFRSADGSMPAQATWPLYHHDSLSITTVPGDAGTWALAVFVSGRDRALRALSDPEAWQRAMARYPDTAHWASYGEPITGVLAMSGMEARHRRLVVEGRPVATGLLSIGDAWATTNPAFGMGITMGMTHGLLLRDVLREIGIEDLDKLALRFDEVTETTLGPLHQGTAAWDLHRLAQIDGEMAGVPYETDDPEWALRQALEVAKLADPDVLRAFGDVGSLLTGPDEALARPGVLDRAIQLGTGAARYPEAGPSRAELLAVLGAK</sequence>
<evidence type="ECO:0000313" key="1">
    <source>
        <dbReference type="EMBL" id="MBP2193160.1"/>
    </source>
</evidence>
<dbReference type="InterPro" id="IPR036188">
    <property type="entry name" value="FAD/NAD-bd_sf"/>
</dbReference>